<reference evidence="2 3" key="1">
    <citation type="submission" date="2020-03" db="EMBL/GenBank/DDBJ databases">
        <title>Soil Listeria distribution.</title>
        <authorList>
            <person name="Liao J."/>
            <person name="Wiedmann M."/>
        </authorList>
    </citation>
    <scope>NUCLEOTIDE SEQUENCE [LARGE SCALE GENOMIC DNA]</scope>
    <source>
        <strain evidence="2 3">FSL L7-1833</strain>
    </source>
</reference>
<dbReference type="EMBL" id="JAAROL010000011">
    <property type="protein sequence ID" value="MBC1333506.1"/>
    <property type="molecule type" value="Genomic_DNA"/>
</dbReference>
<evidence type="ECO:0000256" key="1">
    <source>
        <dbReference type="SAM" id="MobiDB-lite"/>
    </source>
</evidence>
<organism evidence="2 3">
    <name type="scientific">Listeria booriae</name>
    <dbReference type="NCBI Taxonomy" id="1552123"/>
    <lineage>
        <taxon>Bacteria</taxon>
        <taxon>Bacillati</taxon>
        <taxon>Bacillota</taxon>
        <taxon>Bacilli</taxon>
        <taxon>Bacillales</taxon>
        <taxon>Listeriaceae</taxon>
        <taxon>Listeria</taxon>
    </lineage>
</organism>
<gene>
    <name evidence="2" type="ORF">HB759_16290</name>
</gene>
<evidence type="ECO:0000313" key="2">
    <source>
        <dbReference type="EMBL" id="MBC1333506.1"/>
    </source>
</evidence>
<dbReference type="RefSeq" id="WP_185375208.1">
    <property type="nucleotide sequence ID" value="NZ_JAAROL010000011.1"/>
</dbReference>
<dbReference type="Proteomes" id="UP000532866">
    <property type="component" value="Unassembled WGS sequence"/>
</dbReference>
<feature type="compositionally biased region" description="Basic and acidic residues" evidence="1">
    <location>
        <begin position="118"/>
        <end position="127"/>
    </location>
</feature>
<proteinExistence type="predicted"/>
<feature type="region of interest" description="Disordered" evidence="1">
    <location>
        <begin position="118"/>
        <end position="138"/>
    </location>
</feature>
<accession>A0A7X1BW80</accession>
<evidence type="ECO:0000313" key="3">
    <source>
        <dbReference type="Proteomes" id="UP000532866"/>
    </source>
</evidence>
<protein>
    <submittedName>
        <fullName evidence="2">Uncharacterized protein</fullName>
    </submittedName>
</protein>
<name>A0A7X1BW80_9LIST</name>
<comment type="caution">
    <text evidence="2">The sequence shown here is derived from an EMBL/GenBank/DDBJ whole genome shotgun (WGS) entry which is preliminary data.</text>
</comment>
<sequence length="287" mass="32378">MGLERLYEYQTFETEKELRETVDGYLTDYRLNTTTRMVLEYITACAMRYNGACTIYRETIASKINMAVTTVARALRTLRDLNMIAVIPNYRRSINGGRGASIFQILANNTQLDLQHDTHRPIQKGDETPTATSDDTTEKKDVSLFSNLSLTSSKQLSRFSDSLIHSVFIECSQELGMNKVLFQRVLAEIQEKEKQTIIANPSAYLRAAVKNALSAAQKKKEQSINVVPKEKSAKQSSAMKSYAKKEVLPDWFDTSVPAPVNVVPAKSKAQLQQEVEAMRRKLRGEIL</sequence>
<dbReference type="AlphaFoldDB" id="A0A7X1BW80"/>